<evidence type="ECO:0000256" key="9">
    <source>
        <dbReference type="ARBA" id="ARBA00022794"/>
    </source>
</evidence>
<dbReference type="PANTHER" id="PTHR13236">
    <property type="entry name" value="DYNEIN 2 LIGHT INTERMEDIATE CHAIN, ISOFORM 2"/>
    <property type="match status" value="1"/>
</dbReference>
<comment type="subcellular location">
    <subcellularLocation>
        <location evidence="3">Cytoplasm</location>
        <location evidence="3">Cytoskeleton</location>
        <location evidence="3">Cilium axoneme</location>
    </subcellularLocation>
    <subcellularLocation>
        <location evidence="1">Cytoplasm</location>
        <location evidence="1">Cytoskeleton</location>
        <location evidence="1">Cilium basal body</location>
    </subcellularLocation>
    <subcellularLocation>
        <location evidence="2">Cytoplasm</location>
        <location evidence="2">Cytoskeleton</location>
        <location evidence="2">Microtubule organizing center</location>
        <location evidence="2">Centrosome</location>
    </subcellularLocation>
</comment>
<evidence type="ECO:0000313" key="16">
    <source>
        <dbReference type="Proteomes" id="UP001152747"/>
    </source>
</evidence>
<organism evidence="15 16">
    <name type="scientific">Caenorhabditis angaria</name>
    <dbReference type="NCBI Taxonomy" id="860376"/>
    <lineage>
        <taxon>Eukaryota</taxon>
        <taxon>Metazoa</taxon>
        <taxon>Ecdysozoa</taxon>
        <taxon>Nematoda</taxon>
        <taxon>Chromadorea</taxon>
        <taxon>Rhabditida</taxon>
        <taxon>Rhabditina</taxon>
        <taxon>Rhabditomorpha</taxon>
        <taxon>Rhabditoidea</taxon>
        <taxon>Rhabditidae</taxon>
        <taxon>Peloderinae</taxon>
        <taxon>Caenorhabditis</taxon>
    </lineage>
</organism>
<dbReference type="Pfam" id="PF05783">
    <property type="entry name" value="DLIC"/>
    <property type="match status" value="1"/>
</dbReference>
<evidence type="ECO:0000256" key="5">
    <source>
        <dbReference type="ARBA" id="ARBA00018863"/>
    </source>
</evidence>
<dbReference type="EMBL" id="CANHGI010000005">
    <property type="protein sequence ID" value="CAI5451762.1"/>
    <property type="molecule type" value="Genomic_DNA"/>
</dbReference>
<protein>
    <recommendedName>
        <fullName evidence="5">Cytoplasmic dynein 2 light intermediate chain 1</fullName>
    </recommendedName>
</protein>
<evidence type="ECO:0000313" key="15">
    <source>
        <dbReference type="EMBL" id="CAI5451762.1"/>
    </source>
</evidence>
<comment type="similarity">
    <text evidence="4">Belongs to the dynein light intermediate chain family.</text>
</comment>
<dbReference type="SUPFAM" id="SSF52540">
    <property type="entry name" value="P-loop containing nucleoside triphosphate hydrolases"/>
    <property type="match status" value="1"/>
</dbReference>
<keyword evidence="16" id="KW-1185">Reference proteome</keyword>
<accession>A0A9P1IX48</accession>
<dbReference type="GO" id="GO:0036064">
    <property type="term" value="C:ciliary basal body"/>
    <property type="evidence" value="ECO:0007669"/>
    <property type="project" value="TreeGrafter"/>
</dbReference>
<keyword evidence="14" id="KW-0966">Cell projection</keyword>
<evidence type="ECO:0000256" key="3">
    <source>
        <dbReference type="ARBA" id="ARBA00004430"/>
    </source>
</evidence>
<keyword evidence="9" id="KW-0970">Cilium biogenesis/degradation</keyword>
<dbReference type="GO" id="GO:0005868">
    <property type="term" value="C:cytoplasmic dynein complex"/>
    <property type="evidence" value="ECO:0007669"/>
    <property type="project" value="InterPro"/>
</dbReference>
<evidence type="ECO:0000256" key="12">
    <source>
        <dbReference type="ARBA" id="ARBA00023175"/>
    </source>
</evidence>
<dbReference type="PANTHER" id="PTHR13236:SF0">
    <property type="entry name" value="CYTOPLASMIC DYNEIN 2 LIGHT INTERMEDIATE CHAIN 1"/>
    <property type="match status" value="1"/>
</dbReference>
<dbReference type="GO" id="GO:0035735">
    <property type="term" value="P:intraciliary transport involved in cilium assembly"/>
    <property type="evidence" value="ECO:0007669"/>
    <property type="project" value="InterPro"/>
</dbReference>
<dbReference type="InterPro" id="IPR022780">
    <property type="entry name" value="Dynein_light_int_chain"/>
</dbReference>
<dbReference type="GO" id="GO:0035721">
    <property type="term" value="P:intraciliary retrograde transport"/>
    <property type="evidence" value="ECO:0007669"/>
    <property type="project" value="InterPro"/>
</dbReference>
<dbReference type="InterPro" id="IPR027417">
    <property type="entry name" value="P-loop_NTPase"/>
</dbReference>
<evidence type="ECO:0000256" key="4">
    <source>
        <dbReference type="ARBA" id="ARBA00006831"/>
    </source>
</evidence>
<gene>
    <name evidence="15" type="ORF">CAMP_LOCUS14399</name>
</gene>
<dbReference type="AlphaFoldDB" id="A0A9P1IX48"/>
<dbReference type="OrthoDB" id="10263060at2759"/>
<keyword evidence="12" id="KW-0505">Motor protein</keyword>
<keyword evidence="13" id="KW-0206">Cytoskeleton</keyword>
<name>A0A9P1IX48_9PELO</name>
<reference evidence="15" key="1">
    <citation type="submission" date="2022-11" db="EMBL/GenBank/DDBJ databases">
        <authorList>
            <person name="Kikuchi T."/>
        </authorList>
    </citation>
    <scope>NUCLEOTIDE SEQUENCE</scope>
    <source>
        <strain evidence="15">PS1010</strain>
    </source>
</reference>
<evidence type="ECO:0000256" key="10">
    <source>
        <dbReference type="ARBA" id="ARBA00023017"/>
    </source>
</evidence>
<keyword evidence="11" id="KW-0969">Cilium</keyword>
<evidence type="ECO:0000256" key="8">
    <source>
        <dbReference type="ARBA" id="ARBA00022701"/>
    </source>
</evidence>
<proteinExistence type="inferred from homology"/>
<dbReference type="GO" id="GO:0005813">
    <property type="term" value="C:centrosome"/>
    <property type="evidence" value="ECO:0007669"/>
    <property type="project" value="UniProtKB-SubCell"/>
</dbReference>
<evidence type="ECO:0000256" key="11">
    <source>
        <dbReference type="ARBA" id="ARBA00023069"/>
    </source>
</evidence>
<dbReference type="GO" id="GO:0005930">
    <property type="term" value="C:axoneme"/>
    <property type="evidence" value="ECO:0007669"/>
    <property type="project" value="UniProtKB-SubCell"/>
</dbReference>
<evidence type="ECO:0000256" key="2">
    <source>
        <dbReference type="ARBA" id="ARBA00004300"/>
    </source>
</evidence>
<keyword evidence="7" id="KW-0963">Cytoplasm</keyword>
<evidence type="ECO:0000256" key="14">
    <source>
        <dbReference type="ARBA" id="ARBA00023273"/>
    </source>
</evidence>
<evidence type="ECO:0000256" key="7">
    <source>
        <dbReference type="ARBA" id="ARBA00022490"/>
    </source>
</evidence>
<dbReference type="GO" id="GO:0045504">
    <property type="term" value="F:dynein heavy chain binding"/>
    <property type="evidence" value="ECO:0007669"/>
    <property type="project" value="TreeGrafter"/>
</dbReference>
<sequence length="306" mass="35061">MNIWELSKKKLAENKVKAAELDAKLENENAAENYLYEVRRRHNGHVIIAGNRKSGKSSFQANFLEKREELKESVGLEFSFGRRTRGNVKDIANLWELGGGHSVVQLLSVPISSANVEVCSMFILLDMTKLEEMWTTLETVVEAARKIVENLAKFDAGLETRLGEKIKIRLEKVEEGDRKICQPCPIPLTIVASKYDEFQNFESEKRRNLSSYLRFLAHYYGAHLMMYSSKMEQFAKLVKNMTSHFAFGTIFPQGTVKDHNAPIFFRCGNDSFEDIGLPPAADNFMRHSSPFEMWKDSFNSLYPQKI</sequence>
<evidence type="ECO:0000256" key="13">
    <source>
        <dbReference type="ARBA" id="ARBA00023212"/>
    </source>
</evidence>
<keyword evidence="10" id="KW-0243">Dynein</keyword>
<evidence type="ECO:0000256" key="6">
    <source>
        <dbReference type="ARBA" id="ARBA00022473"/>
    </source>
</evidence>
<dbReference type="GO" id="GO:0005874">
    <property type="term" value="C:microtubule"/>
    <property type="evidence" value="ECO:0007669"/>
    <property type="project" value="UniProtKB-KW"/>
</dbReference>
<keyword evidence="8" id="KW-0493">Microtubule</keyword>
<comment type="caution">
    <text evidence="15">The sequence shown here is derived from an EMBL/GenBank/DDBJ whole genome shotgun (WGS) entry which is preliminary data.</text>
</comment>
<evidence type="ECO:0000256" key="1">
    <source>
        <dbReference type="ARBA" id="ARBA00004120"/>
    </source>
</evidence>
<keyword evidence="6" id="KW-0217">Developmental protein</keyword>
<dbReference type="Proteomes" id="UP001152747">
    <property type="component" value="Unassembled WGS sequence"/>
</dbReference>
<dbReference type="InterPro" id="IPR040045">
    <property type="entry name" value="DYNC2LI1"/>
</dbReference>